<keyword evidence="6 8" id="KW-0408">Iron</keyword>
<evidence type="ECO:0000256" key="3">
    <source>
        <dbReference type="ARBA" id="ARBA00022723"/>
    </source>
</evidence>
<reference evidence="10" key="1">
    <citation type="submission" date="2021-05" db="EMBL/GenBank/DDBJ databases">
        <title>Energy efficiency and biological interactions define the core microbiome of deep oligotrophic groundwater.</title>
        <authorList>
            <person name="Mehrshad M."/>
            <person name="Lopez-Fernandez M."/>
            <person name="Bell E."/>
            <person name="Bernier-Latmani R."/>
            <person name="Bertilsson S."/>
            <person name="Dopson M."/>
        </authorList>
    </citation>
    <scope>NUCLEOTIDE SEQUENCE</scope>
    <source>
        <strain evidence="10">Modern_marine.mb.64</strain>
    </source>
</reference>
<proteinExistence type="inferred from homology"/>
<evidence type="ECO:0000313" key="11">
    <source>
        <dbReference type="Proteomes" id="UP000777784"/>
    </source>
</evidence>
<keyword evidence="8" id="KW-0472">Membrane</keyword>
<organism evidence="10 11">
    <name type="scientific">Eiseniibacteriota bacterium</name>
    <dbReference type="NCBI Taxonomy" id="2212470"/>
    <lineage>
        <taxon>Bacteria</taxon>
        <taxon>Candidatus Eiseniibacteriota</taxon>
    </lineage>
</organism>
<feature type="binding site" evidence="8">
    <location>
        <position position="414"/>
    </location>
    <ligand>
        <name>[4Fe-4S] cluster</name>
        <dbReference type="ChEBI" id="CHEBI:49883"/>
        <label>2</label>
    </ligand>
</feature>
<feature type="binding site" evidence="8">
    <location>
        <position position="372"/>
    </location>
    <ligand>
        <name>[4Fe-4S] cluster</name>
        <dbReference type="ChEBI" id="CHEBI:49883"/>
        <label>1</label>
    </ligand>
</feature>
<evidence type="ECO:0000259" key="9">
    <source>
        <dbReference type="PROSITE" id="PS51379"/>
    </source>
</evidence>
<evidence type="ECO:0000256" key="8">
    <source>
        <dbReference type="HAMAP-Rule" id="MF_00461"/>
    </source>
</evidence>
<dbReference type="GO" id="GO:0005886">
    <property type="term" value="C:plasma membrane"/>
    <property type="evidence" value="ECO:0007669"/>
    <property type="project" value="UniProtKB-SubCell"/>
</dbReference>
<feature type="binding site" evidence="8">
    <location>
        <position position="382"/>
    </location>
    <ligand>
        <name>[4Fe-4S] cluster</name>
        <dbReference type="ChEBI" id="CHEBI:49883"/>
        <label>2</label>
    </ligand>
</feature>
<feature type="binding site" evidence="8">
    <location>
        <position position="421"/>
    </location>
    <ligand>
        <name>[4Fe-4S] cluster</name>
        <dbReference type="ChEBI" id="CHEBI:49883"/>
        <label>1</label>
    </ligand>
</feature>
<dbReference type="InterPro" id="IPR017900">
    <property type="entry name" value="4Fe4S_Fe_S_CS"/>
</dbReference>
<dbReference type="EMBL" id="JAHJDP010000034">
    <property type="protein sequence ID" value="MBU2690688.1"/>
    <property type="molecule type" value="Genomic_DNA"/>
</dbReference>
<dbReference type="Proteomes" id="UP000777784">
    <property type="component" value="Unassembled WGS sequence"/>
</dbReference>
<dbReference type="GO" id="GO:0009055">
    <property type="term" value="F:electron transfer activity"/>
    <property type="evidence" value="ECO:0007669"/>
    <property type="project" value="InterPro"/>
</dbReference>
<dbReference type="SUPFAM" id="SSF46548">
    <property type="entry name" value="alpha-helical ferredoxin"/>
    <property type="match status" value="1"/>
</dbReference>
<evidence type="ECO:0000256" key="1">
    <source>
        <dbReference type="ARBA" id="ARBA00022448"/>
    </source>
</evidence>
<comment type="subunit">
    <text evidence="8">The complex is composed of six subunits: RnfA, RnfB, RnfC, RnfD, RnfE and RnfG.</text>
</comment>
<comment type="function">
    <text evidence="8">Part of a membrane-bound complex that couples electron transfer with translocation of ions across the membrane.</text>
</comment>
<dbReference type="PROSITE" id="PS00198">
    <property type="entry name" value="4FE4S_FER_1"/>
    <property type="match status" value="1"/>
</dbReference>
<accession>A0A948RW74</accession>
<feature type="binding site" evidence="8">
    <location>
        <position position="411"/>
    </location>
    <ligand>
        <name>[4Fe-4S] cluster</name>
        <dbReference type="ChEBI" id="CHEBI:49883"/>
        <label>2</label>
    </ligand>
</feature>
<sequence length="444" mass="48201">MVSLSLTLPTFRHGIHPEEYKKATECMPVERMPFTKRYILPLSQHTGAPVKPIVRPGETVRRGQLIAEPGAFVSMALHSPVSGTVTSIAVHRHPNGQLQPAIEIEADPFATQKLAAKPPLDWRSMSSKEFVDHVQKAGLVGLGGAAFPTHVKYAVPEGKQIERLVINGCECEPFLTCDHRIMVERADAILRGIEIVAEKLGVKSTTIGIEQNKPDAVEALRRPATGGRPVHVVPLKVKYPQGAEKMLIKALFGVEVPAGKLPLDVNIVVNNVGTMAALADYFDRGIPMIERMVTVSGPGIKRPANLMIPIGTLVRDVLDHCGGLLPETKLVVMGGPMMGMPLASLDVPVLKGTSGLLAFTEVETHFPTEYACVRCGRCLDACPNFLNASLLGRLAKAGRYEEMEKMHIMDCMECGSCSFSCPSHIPIIQLIRVAKGALRERKAK</sequence>
<dbReference type="InterPro" id="IPR037225">
    <property type="entry name" value="Nuo51_FMN-bd_sf"/>
</dbReference>
<gene>
    <name evidence="10" type="primary">rsxC</name>
    <name evidence="8" type="synonym">rnfC</name>
    <name evidence="10" type="ORF">KJ970_07140</name>
</gene>
<evidence type="ECO:0000256" key="7">
    <source>
        <dbReference type="ARBA" id="ARBA00023014"/>
    </source>
</evidence>
<dbReference type="InterPro" id="IPR026902">
    <property type="entry name" value="RnfC_N"/>
</dbReference>
<keyword evidence="8" id="KW-1278">Translocase</keyword>
<keyword evidence="3 8" id="KW-0479">Metal-binding</keyword>
<dbReference type="Gene3D" id="3.10.20.600">
    <property type="match status" value="1"/>
</dbReference>
<feature type="binding site" evidence="8">
    <location>
        <position position="375"/>
    </location>
    <ligand>
        <name>[4Fe-4S] cluster</name>
        <dbReference type="ChEBI" id="CHEBI:49883"/>
        <label>1</label>
    </ligand>
</feature>
<comment type="similarity">
    <text evidence="8">Belongs to the 4Fe4S bacterial-type ferredoxin family. RnfC subfamily.</text>
</comment>
<keyword evidence="7 8" id="KW-0411">Iron-sulfur</keyword>
<evidence type="ECO:0000256" key="4">
    <source>
        <dbReference type="ARBA" id="ARBA00022737"/>
    </source>
</evidence>
<feature type="binding site" evidence="8">
    <location>
        <position position="417"/>
    </location>
    <ligand>
        <name>[4Fe-4S] cluster</name>
        <dbReference type="ChEBI" id="CHEBI:49883"/>
        <label>2</label>
    </ligand>
</feature>
<feature type="domain" description="4Fe-4S ferredoxin-type" evidence="9">
    <location>
        <begin position="402"/>
        <end position="431"/>
    </location>
</feature>
<dbReference type="PROSITE" id="PS51379">
    <property type="entry name" value="4FE4S_FER_2"/>
    <property type="match status" value="2"/>
</dbReference>
<dbReference type="NCBIfam" id="TIGR01945">
    <property type="entry name" value="rnfC"/>
    <property type="match status" value="1"/>
</dbReference>
<evidence type="ECO:0000256" key="6">
    <source>
        <dbReference type="ARBA" id="ARBA00023004"/>
    </source>
</evidence>
<dbReference type="GO" id="GO:0046872">
    <property type="term" value="F:metal ion binding"/>
    <property type="evidence" value="ECO:0007669"/>
    <property type="project" value="UniProtKB-KW"/>
</dbReference>
<dbReference type="Gene3D" id="3.30.70.20">
    <property type="match status" value="1"/>
</dbReference>
<keyword evidence="4 8" id="KW-0677">Repeat</keyword>
<dbReference type="Pfam" id="PF10531">
    <property type="entry name" value="SLBB"/>
    <property type="match status" value="1"/>
</dbReference>
<dbReference type="PANTHER" id="PTHR43034:SF2">
    <property type="entry name" value="ION-TRANSLOCATING OXIDOREDUCTASE COMPLEX SUBUNIT C"/>
    <property type="match status" value="1"/>
</dbReference>
<keyword evidence="1 8" id="KW-0813">Transport</keyword>
<evidence type="ECO:0000256" key="2">
    <source>
        <dbReference type="ARBA" id="ARBA00022485"/>
    </source>
</evidence>
<dbReference type="EC" id="7.-.-.-" evidence="8"/>
<dbReference type="Pfam" id="PF01512">
    <property type="entry name" value="Complex1_51K"/>
    <property type="match status" value="1"/>
</dbReference>
<dbReference type="Gene3D" id="3.40.50.11540">
    <property type="entry name" value="NADH-ubiquinone oxidoreductase 51kDa subunit"/>
    <property type="match status" value="1"/>
</dbReference>
<dbReference type="NCBIfam" id="NF003454">
    <property type="entry name" value="PRK05035.1"/>
    <property type="match status" value="1"/>
</dbReference>
<keyword evidence="8" id="KW-1003">Cell membrane</keyword>
<dbReference type="SUPFAM" id="SSF142019">
    <property type="entry name" value="Nqo1 FMN-binding domain-like"/>
    <property type="match status" value="1"/>
</dbReference>
<dbReference type="HAMAP" id="MF_00461">
    <property type="entry name" value="RsxC_RnfC"/>
    <property type="match status" value="1"/>
</dbReference>
<dbReference type="PANTHER" id="PTHR43034">
    <property type="entry name" value="ION-TRANSLOCATING OXIDOREDUCTASE COMPLEX SUBUNIT C"/>
    <property type="match status" value="1"/>
</dbReference>
<dbReference type="GO" id="GO:0022900">
    <property type="term" value="P:electron transport chain"/>
    <property type="evidence" value="ECO:0007669"/>
    <property type="project" value="UniProtKB-UniRule"/>
</dbReference>
<evidence type="ECO:0000313" key="10">
    <source>
        <dbReference type="EMBL" id="MBU2690688.1"/>
    </source>
</evidence>
<dbReference type="InterPro" id="IPR017896">
    <property type="entry name" value="4Fe4S_Fe-S-bd"/>
</dbReference>
<feature type="binding site" evidence="8">
    <location>
        <position position="378"/>
    </location>
    <ligand>
        <name>[4Fe-4S] cluster</name>
        <dbReference type="ChEBI" id="CHEBI:49883"/>
        <label>1</label>
    </ligand>
</feature>
<comment type="caution">
    <text evidence="10">The sequence shown here is derived from an EMBL/GenBank/DDBJ whole genome shotgun (WGS) entry which is preliminary data.</text>
</comment>
<evidence type="ECO:0000256" key="5">
    <source>
        <dbReference type="ARBA" id="ARBA00022982"/>
    </source>
</evidence>
<dbReference type="Pfam" id="PF12838">
    <property type="entry name" value="Fer4_7"/>
    <property type="match status" value="1"/>
</dbReference>
<dbReference type="Pfam" id="PF13375">
    <property type="entry name" value="RnfC_N"/>
    <property type="match status" value="1"/>
</dbReference>
<name>A0A948RW74_UNCEI</name>
<protein>
    <recommendedName>
        <fullName evidence="8">Ion-translocating oxidoreductase complex subunit C</fullName>
        <ecNumber evidence="8">7.-.-.-</ecNumber>
    </recommendedName>
    <alternativeName>
        <fullName evidence="8">Rnf electron transport complex subunit C</fullName>
    </alternativeName>
</protein>
<keyword evidence="5 8" id="KW-0249">Electron transport</keyword>
<dbReference type="InterPro" id="IPR019554">
    <property type="entry name" value="Soluble_ligand-bd"/>
</dbReference>
<dbReference type="AlphaFoldDB" id="A0A948RW74"/>
<dbReference type="GO" id="GO:0051539">
    <property type="term" value="F:4 iron, 4 sulfur cluster binding"/>
    <property type="evidence" value="ECO:0007669"/>
    <property type="project" value="UniProtKB-KW"/>
</dbReference>
<keyword evidence="2 8" id="KW-0004">4Fe-4S</keyword>
<comment type="cofactor">
    <cofactor evidence="8">
        <name>[4Fe-4S] cluster</name>
        <dbReference type="ChEBI" id="CHEBI:49883"/>
    </cofactor>
    <text evidence="8">Binds 2 [4Fe-4S] clusters per subunit.</text>
</comment>
<comment type="subcellular location">
    <subcellularLocation>
        <location evidence="8">Cell membrane</location>
        <topology evidence="8">Peripheral membrane protein</topology>
    </subcellularLocation>
</comment>
<feature type="domain" description="4Fe-4S ferredoxin-type" evidence="9">
    <location>
        <begin position="362"/>
        <end position="394"/>
    </location>
</feature>
<dbReference type="InterPro" id="IPR010208">
    <property type="entry name" value="Ion_transpt_RnfC/RsxC"/>
</dbReference>
<dbReference type="InterPro" id="IPR011538">
    <property type="entry name" value="Nuo51_FMN-bd"/>
</dbReference>